<sequence length="117" mass="12495">MARPVDPKRLAEEWAADQDVLAQMAAGGDIASIVRTIDVSFTGPEKALDRLADAAADYGFEVAEFAETAPGTWQLDCDIDQTTEPEAIKALTTKCLEIEAAFPGVAYDGWGCLAQTD</sequence>
<dbReference type="InterPro" id="IPR036701">
    <property type="entry name" value="RraB-like_sf"/>
</dbReference>
<keyword evidence="3" id="KW-1185">Reference proteome</keyword>
<dbReference type="EMBL" id="CP117411">
    <property type="protein sequence ID" value="WCT73588.1"/>
    <property type="molecule type" value="Genomic_DNA"/>
</dbReference>
<dbReference type="SUPFAM" id="SSF89946">
    <property type="entry name" value="Hypothetical protein VC0424"/>
    <property type="match status" value="1"/>
</dbReference>
<reference evidence="2 3" key="1">
    <citation type="submission" date="2023-02" db="EMBL/GenBank/DDBJ databases">
        <title>Genome sequence of Sphingomonas naphthae.</title>
        <authorList>
            <person name="Kim S."/>
            <person name="Heo J."/>
            <person name="Kwon S.-W."/>
        </authorList>
    </citation>
    <scope>NUCLEOTIDE SEQUENCE [LARGE SCALE GENOMIC DNA]</scope>
    <source>
        <strain evidence="2 3">KACC 18716</strain>
    </source>
</reference>
<dbReference type="Proteomes" id="UP001220395">
    <property type="component" value="Chromosome"/>
</dbReference>
<name>A0ABY7TKM3_9SPHN</name>
<evidence type="ECO:0000313" key="2">
    <source>
        <dbReference type="EMBL" id="WCT73588.1"/>
    </source>
</evidence>
<protein>
    <submittedName>
        <fullName evidence="2">Ribonuclease E inhibitor RraB</fullName>
    </submittedName>
</protein>
<dbReference type="Gene3D" id="3.30.70.970">
    <property type="entry name" value="RraB-like"/>
    <property type="match status" value="1"/>
</dbReference>
<evidence type="ECO:0000313" key="3">
    <source>
        <dbReference type="Proteomes" id="UP001220395"/>
    </source>
</evidence>
<dbReference type="RefSeq" id="WP_273687933.1">
    <property type="nucleotide sequence ID" value="NZ_CP117411.1"/>
</dbReference>
<feature type="domain" description="Regulator of ribonuclease activity B" evidence="1">
    <location>
        <begin position="14"/>
        <end position="112"/>
    </location>
</feature>
<accession>A0ABY7TKM3</accession>
<organism evidence="2 3">
    <name type="scientific">Sphingomonas naphthae</name>
    <dbReference type="NCBI Taxonomy" id="1813468"/>
    <lineage>
        <taxon>Bacteria</taxon>
        <taxon>Pseudomonadati</taxon>
        <taxon>Pseudomonadota</taxon>
        <taxon>Alphaproteobacteria</taxon>
        <taxon>Sphingomonadales</taxon>
        <taxon>Sphingomonadaceae</taxon>
        <taxon>Sphingomonas</taxon>
    </lineage>
</organism>
<proteinExistence type="predicted"/>
<dbReference type="Pfam" id="PF06877">
    <property type="entry name" value="RraB"/>
    <property type="match status" value="1"/>
</dbReference>
<evidence type="ECO:0000259" key="1">
    <source>
        <dbReference type="Pfam" id="PF06877"/>
    </source>
</evidence>
<dbReference type="InterPro" id="IPR009671">
    <property type="entry name" value="RraB_dom"/>
</dbReference>
<gene>
    <name evidence="2" type="ORF">PQ455_18585</name>
</gene>